<feature type="region of interest" description="Disordered" evidence="1">
    <location>
        <begin position="1193"/>
        <end position="1221"/>
    </location>
</feature>
<dbReference type="EMBL" id="PNYA01000059">
    <property type="protein sequence ID" value="PMS13959.1"/>
    <property type="molecule type" value="Genomic_DNA"/>
</dbReference>
<reference evidence="2 3" key="1">
    <citation type="submission" date="2018-01" db="EMBL/GenBank/DDBJ databases">
        <title>Whole genome analyses suggest that Burkholderia sensu lato contains two further novel genera in the rhizoxinica-symbiotica group Mycetohabitans gen. nov., and Trinickia gen. nov.: implications for the evolution of diazotrophy and nodulation in the Burkholderiaceae.</title>
        <authorList>
            <person name="Estrada-de los Santos P."/>
            <person name="Palmer M."/>
            <person name="Chavez-Ramirez B."/>
            <person name="Beukes C."/>
            <person name="Steenkamp E.T."/>
            <person name="Hirsch A.M."/>
            <person name="Manyaka P."/>
            <person name="Maluk M."/>
            <person name="Lafos M."/>
            <person name="Crook M."/>
            <person name="Gross E."/>
            <person name="Simon M.F."/>
            <person name="Bueno dos Reis Junior F."/>
            <person name="Poole P.S."/>
            <person name="Venter S.N."/>
            <person name="James E.K."/>
        </authorList>
    </citation>
    <scope>NUCLEOTIDE SEQUENCE [LARGE SCALE GENOMIC DNA]</scope>
    <source>
        <strain evidence="2 3">GIMN1.004</strain>
    </source>
</reference>
<dbReference type="RefSeq" id="WP_158244350.1">
    <property type="nucleotide sequence ID" value="NZ_PNYA01000059.1"/>
</dbReference>
<accession>A0A2N7VB14</accession>
<comment type="caution">
    <text evidence="2">The sequence shown here is derived from an EMBL/GenBank/DDBJ whole genome shotgun (WGS) entry which is preliminary data.</text>
</comment>
<evidence type="ECO:0000256" key="1">
    <source>
        <dbReference type="SAM" id="MobiDB-lite"/>
    </source>
</evidence>
<dbReference type="OrthoDB" id="6934663at2"/>
<name>A0A2N7VB14_9BURK</name>
<gene>
    <name evidence="2" type="ORF">C0Z18_32290</name>
</gene>
<feature type="non-terminal residue" evidence="2">
    <location>
        <position position="1494"/>
    </location>
</feature>
<feature type="compositionally biased region" description="Polar residues" evidence="1">
    <location>
        <begin position="797"/>
        <end position="807"/>
    </location>
</feature>
<evidence type="ECO:0000313" key="2">
    <source>
        <dbReference type="EMBL" id="PMS13959.1"/>
    </source>
</evidence>
<evidence type="ECO:0000313" key="3">
    <source>
        <dbReference type="Proteomes" id="UP000235616"/>
    </source>
</evidence>
<feature type="non-terminal residue" evidence="2">
    <location>
        <position position="1"/>
    </location>
</feature>
<keyword evidence="3" id="KW-1185">Reference proteome</keyword>
<proteinExistence type="predicted"/>
<organism evidence="2 3">
    <name type="scientific">Trinickia dabaoshanensis</name>
    <dbReference type="NCBI Taxonomy" id="564714"/>
    <lineage>
        <taxon>Bacteria</taxon>
        <taxon>Pseudomonadati</taxon>
        <taxon>Pseudomonadota</taxon>
        <taxon>Betaproteobacteria</taxon>
        <taxon>Burkholderiales</taxon>
        <taxon>Burkholderiaceae</taxon>
        <taxon>Trinickia</taxon>
    </lineage>
</organism>
<feature type="region of interest" description="Disordered" evidence="1">
    <location>
        <begin position="797"/>
        <end position="832"/>
    </location>
</feature>
<sequence>DEVSTAEQALQQKLGNSAPTDTGALTQAIQAVLKDNDSSGAALTLDQLQRAAVALVAQYNVDHPQPSGAGTKVDPFAQAVSEVALTHQFANMQSLTAAGQAFTDGPLPADKTTNDFGRPIAPRSVDQIHDDLQHDMAAGMTLREAVNLELVQAGGGAQNDPNLAEASLMIKGDALVGTTKGDILKAAQSALESEHIFTTDVSQAAAKALSTTVTPTSGLNGATQQVRQAYGTLQHDQAAHASAEQLAQDEQRYHTALSGQLNAAAGDSTGSWTQNLVQIDRRWQAEQTVQGLDTGDGGPSAGDLHTSLQAAQALDVVQAARGSGDAAGNAAGAKALSSQLQGVAPTSALYQEVMSDGRVSGPQGLQAGALQDIVSAHGKDAGDAGQTLAAQAQALSQYKGTPLYDALVKGTLASPQTQQAIQSVKVPGSLNDMAALFNPIGANSQELAGALFDRLKQPLQKLIEAGDQDASRTGDDTYYKPLAQIGQSVGLKTAAGQQLTAMAKAELEKLAQQPRVKPATGAAANYEVPTPQAFDTFALAAQDGTPMELYQTILDQDQGNGQLTTLLQQGTGLKPTPTPGGTAPQDAAQLSTALTALNGADSQTLSQKLADGRKANPAISDATWAQAALLQQAQVEVNDWAQQNKDAIAAGSAGTPPDPLIKAQQDLSNDQLFDAQTLQGAKDALENGQVAAAATGDKKAPGLQSGADTVQYLREMLGEGLPPKAALMAARAWLGGGSGTEQSLMQAALTVMGQQYVQTKYDGSANAQDPIQWAKDQLTDLKVFDAGQLSDLAGKMTQNPKPDTQALQKALDQAQTDLGKAQQAPAGSDDKAKALQAYHADLAAALNAAAGQKDGAWQTDPNNVDTLWKAQVQVQQAVLMPVAEQYGTDSDQFKQAAQQLGTAMGAQQVLAHIEQAQQAAGGAQTGNEAAAEALTRQLQGLKSDNPLYQEVMGDATVKGIAATALNAITSGAAEPMMCTVDDPSGKSVLERLKSVGTQLQAYSNTMLYPQLVDGATNDAQVQTLFGEVDAQVRGNGKPQDKLNALSDAMLAAGPDLSAALFDSKFKSGDVVQWTQQANDLTGAAKIYVHGGGANNPAMVQLRHDIEGLLNKPMDKGGIGNESEDSNLNVQVIAAEDVAVVYGQDFGLSAVTKKGDVPLELVQDIIEEGPKASGADASNTANADVIKELERETGYKPKGTLPAQASQAPQVSDDAPWQPGREMQTAGKNLIGLQSQDGLHVDTTYDRVLNEIGAAENPGKTPTYVPQTLAQQQALTQGQFAEYDPKEVVYDSGGRKTTLGQIVDQVLAGAGAKQPSAVMPVELTSLSMEWWNNREGKGQGSQLAIVEGLDAQGREMEVGPADTTVRHGYSDWQSHAGLNKGLLIAQPHWVLGADGSVLSDDAYWKQFKPDDHWWNKEYWVRDAELAGTFAMAAFTAFVPATAPVLALAISDAIDAYFTIQAVQGAWSAYKNLTSGKEGGWRNAWNWVDLGANVLG</sequence>
<dbReference type="Proteomes" id="UP000235616">
    <property type="component" value="Unassembled WGS sequence"/>
</dbReference>
<protein>
    <submittedName>
        <fullName evidence="2">Uncharacterized protein</fullName>
    </submittedName>
</protein>